<dbReference type="Gene3D" id="2.60.120.560">
    <property type="entry name" value="Exo-inulinase, domain 1"/>
    <property type="match status" value="1"/>
</dbReference>
<feature type="chain" id="PRO_5043882639" evidence="1">
    <location>
        <begin position="19"/>
        <end position="233"/>
    </location>
</feature>
<dbReference type="KEGG" id="osu:NT6N_30530"/>
<name>A0AAT9FPV9_9BACT</name>
<evidence type="ECO:0000256" key="1">
    <source>
        <dbReference type="SAM" id="SignalP"/>
    </source>
</evidence>
<dbReference type="Pfam" id="PF06439">
    <property type="entry name" value="3keto-disac_hyd"/>
    <property type="match status" value="1"/>
</dbReference>
<proteinExistence type="predicted"/>
<gene>
    <name evidence="3" type="ORF">NT6N_30530</name>
</gene>
<evidence type="ECO:0000259" key="2">
    <source>
        <dbReference type="Pfam" id="PF06439"/>
    </source>
</evidence>
<keyword evidence="3" id="KW-0378">Hydrolase</keyword>
<protein>
    <submittedName>
        <fullName evidence="3">Glycosyl hydrolase</fullName>
    </submittedName>
</protein>
<feature type="signal peptide" evidence="1">
    <location>
        <begin position="1"/>
        <end position="18"/>
    </location>
</feature>
<feature type="domain" description="3-keto-alpha-glucoside-1,2-lyase/3-keto-2-hydroxy-glucal hydratase" evidence="2">
    <location>
        <begin position="30"/>
        <end position="224"/>
    </location>
</feature>
<sequence>MNKYILLAMLSLSSIASAQNTLTEQEKKEGWQLLFDGKTIEHWRNFKKDDLSPQWVVKDGAMVKLKKGGDIVTKEKYENFDFKMEWKIAEGGNSGIFILANETDADKKIYSRAPELQILDNERHSDRKLATHRSGSLYDMIAAPAASQKKAGEWNTVRIRFVDRHLKVWQNGVVAFEVKLGSPEWQKALDGSKFKTWKGFGETLTGHIGIQEHGDQVSLRNLRILKLPATAKN</sequence>
<evidence type="ECO:0000313" key="3">
    <source>
        <dbReference type="EMBL" id="BDS08013.1"/>
    </source>
</evidence>
<dbReference type="AlphaFoldDB" id="A0AAT9FPV9"/>
<accession>A0AAT9FPV9</accession>
<dbReference type="GO" id="GO:0016787">
    <property type="term" value="F:hydrolase activity"/>
    <property type="evidence" value="ECO:0007669"/>
    <property type="project" value="UniProtKB-KW"/>
</dbReference>
<keyword evidence="1" id="KW-0732">Signal</keyword>
<organism evidence="3">
    <name type="scientific">Oceaniferula spumae</name>
    <dbReference type="NCBI Taxonomy" id="2979115"/>
    <lineage>
        <taxon>Bacteria</taxon>
        <taxon>Pseudomonadati</taxon>
        <taxon>Verrucomicrobiota</taxon>
        <taxon>Verrucomicrobiia</taxon>
        <taxon>Verrucomicrobiales</taxon>
        <taxon>Verrucomicrobiaceae</taxon>
        <taxon>Oceaniferula</taxon>
    </lineage>
</organism>
<dbReference type="InterPro" id="IPR010496">
    <property type="entry name" value="AL/BT2_dom"/>
</dbReference>
<reference evidence="3" key="1">
    <citation type="submission" date="2024-07" db="EMBL/GenBank/DDBJ databases">
        <title>Complete genome sequence of Verrucomicrobiaceae bacterium NT6N.</title>
        <authorList>
            <person name="Huang C."/>
            <person name="Takami H."/>
            <person name="Hamasaki K."/>
        </authorList>
    </citation>
    <scope>NUCLEOTIDE SEQUENCE</scope>
    <source>
        <strain evidence="3">NT6N</strain>
    </source>
</reference>
<dbReference type="EMBL" id="AP026866">
    <property type="protein sequence ID" value="BDS08013.1"/>
    <property type="molecule type" value="Genomic_DNA"/>
</dbReference>